<proteinExistence type="predicted"/>
<name>A0A062UFZ3_9PROT</name>
<sequence length="157" mass="16942">MTLRICTSAEMTDRERQAFIAFVREGAQVNPATLSDLVDRAIALVTLHDGPILIGSAAIKTPNAAHREGDFRKAGVLERGSDFPFELGWARSSREGGGNGRKLVAAAVRAAGNKSIYATTKTDQMKHILPDYGFVLLGQSFPSVQDPEAKLSLFVRA</sequence>
<dbReference type="Proteomes" id="UP000027037">
    <property type="component" value="Unassembled WGS sequence"/>
</dbReference>
<keyword evidence="2" id="KW-1185">Reference proteome</keyword>
<dbReference type="RefSeq" id="WP_034793734.1">
    <property type="nucleotide sequence ID" value="NZ_AWFF01000029.1"/>
</dbReference>
<gene>
    <name evidence="1" type="ORF">HY29_11430</name>
</gene>
<evidence type="ECO:0008006" key="3">
    <source>
        <dbReference type="Google" id="ProtNLM"/>
    </source>
</evidence>
<protein>
    <recommendedName>
        <fullName evidence="3">N-acetyltransferase domain-containing protein</fullName>
    </recommendedName>
</protein>
<comment type="caution">
    <text evidence="1">The sequence shown here is derived from an EMBL/GenBank/DDBJ whole genome shotgun (WGS) entry which is preliminary data.</text>
</comment>
<reference evidence="1 2" key="1">
    <citation type="journal article" date="2014" name="Antonie Van Leeuwenhoek">
        <title>Hyphomonas beringensis sp. nov. and Hyphomonas chukchiensis sp. nov., isolated from surface seawater of the Bering Sea and Chukchi Sea.</title>
        <authorList>
            <person name="Li C."/>
            <person name="Lai Q."/>
            <person name="Li G."/>
            <person name="Dong C."/>
            <person name="Wang J."/>
            <person name="Liao Y."/>
            <person name="Shao Z."/>
        </authorList>
    </citation>
    <scope>NUCLEOTIDE SEQUENCE [LARGE SCALE GENOMIC DNA]</scope>
    <source>
        <strain evidence="1 2">25B14_1</strain>
    </source>
</reference>
<dbReference type="EMBL" id="AWFF01000029">
    <property type="protein sequence ID" value="KCZ55519.1"/>
    <property type="molecule type" value="Genomic_DNA"/>
</dbReference>
<dbReference type="PATRIC" id="fig|1280946.3.peg.1079"/>
<dbReference type="OrthoDB" id="7594359at2"/>
<accession>A0A062UFZ3</accession>
<dbReference type="AlphaFoldDB" id="A0A062UFZ3"/>
<organism evidence="1 2">
    <name type="scientific">Hyphomonas beringensis</name>
    <dbReference type="NCBI Taxonomy" id="1280946"/>
    <lineage>
        <taxon>Bacteria</taxon>
        <taxon>Pseudomonadati</taxon>
        <taxon>Pseudomonadota</taxon>
        <taxon>Alphaproteobacteria</taxon>
        <taxon>Hyphomonadales</taxon>
        <taxon>Hyphomonadaceae</taxon>
        <taxon>Hyphomonas</taxon>
    </lineage>
</organism>
<evidence type="ECO:0000313" key="1">
    <source>
        <dbReference type="EMBL" id="KCZ55519.1"/>
    </source>
</evidence>
<dbReference type="eggNOG" id="COG1670">
    <property type="taxonomic scope" value="Bacteria"/>
</dbReference>
<dbReference type="STRING" id="1280946.HY29_11430"/>
<evidence type="ECO:0000313" key="2">
    <source>
        <dbReference type="Proteomes" id="UP000027037"/>
    </source>
</evidence>